<reference evidence="3 4" key="1">
    <citation type="journal article" date="2011" name="J. Bacteriol.">
        <title>Complete genome sequence of Burkholderia rhizoxinica, an endosymbiont of Rhizopus microsporus.</title>
        <authorList>
            <person name="Lackner G."/>
            <person name="Moebius N."/>
            <person name="Partida-Martinez L."/>
            <person name="Hertweck C."/>
        </authorList>
    </citation>
    <scope>NUCLEOTIDE SEQUENCE [LARGE SCALE GENOMIC DNA]</scope>
    <source>
        <strain evidence="4">DSM 19002 / CIP 109453 / HKI 454</strain>
    </source>
</reference>
<dbReference type="SUPFAM" id="SSF143422">
    <property type="entry name" value="Transposase IS200-like"/>
    <property type="match status" value="1"/>
</dbReference>
<proteinExistence type="predicted"/>
<dbReference type="AlphaFoldDB" id="E5APS5"/>
<dbReference type="EMBL" id="FR687359">
    <property type="protein sequence ID" value="CBW74607.1"/>
    <property type="molecule type" value="Genomic_DNA"/>
</dbReference>
<dbReference type="eggNOG" id="COG1943">
    <property type="taxonomic scope" value="Bacteria"/>
</dbReference>
<dbReference type="Gene3D" id="3.30.70.1290">
    <property type="entry name" value="Transposase IS200-like"/>
    <property type="match status" value="1"/>
</dbReference>
<dbReference type="Proteomes" id="UP000007437">
    <property type="component" value="Chromosome"/>
</dbReference>
<feature type="compositionally biased region" description="Low complexity" evidence="1">
    <location>
        <begin position="284"/>
        <end position="303"/>
    </location>
</feature>
<dbReference type="GO" id="GO:0003677">
    <property type="term" value="F:DNA binding"/>
    <property type="evidence" value="ECO:0007669"/>
    <property type="project" value="InterPro"/>
</dbReference>
<feature type="compositionally biased region" description="Low complexity" evidence="1">
    <location>
        <begin position="243"/>
        <end position="254"/>
    </location>
</feature>
<gene>
    <name evidence="3" type="ordered locus">RBRH_02317</name>
</gene>
<dbReference type="GO" id="GO:0006313">
    <property type="term" value="P:DNA transposition"/>
    <property type="evidence" value="ECO:0007669"/>
    <property type="project" value="InterPro"/>
</dbReference>
<name>E5APS5_MYCRK</name>
<sequence>MARLARLYVPDQPQHVILRGIDHQPAFVDDEDYALFVECLKTASRDHRLAVHAYVLMPSAVQLLATPREESSLPKAMQAVGRRYVAHFNRRYGRRGTLWEGRYRATVIEADRYFMLGSRLVELSPVRERLVSSVDAYQWSSYRHHVGLALDPLITDHPLYWALGNTPFERQHAYKELCEQALDENAVNELQQATLKGWVLGSESWRDWAARQANRRVSPLPRGRPRKTRADDDQGPAGVQSPGAEAEGDASAAARPSGDVPSSEAGRSGEAGPGNDPSAQSVQAGRATTGLDAADTGTRGDGASARASGEGPTNGDSETDHPTST</sequence>
<feature type="region of interest" description="Disordered" evidence="1">
    <location>
        <begin position="212"/>
        <end position="325"/>
    </location>
</feature>
<dbReference type="KEGG" id="brh:RBRH_02317"/>
<dbReference type="SMART" id="SM01321">
    <property type="entry name" value="Y1_Tnp"/>
    <property type="match status" value="1"/>
</dbReference>
<feature type="domain" description="Transposase IS200-like" evidence="2">
    <location>
        <begin position="9"/>
        <end position="124"/>
    </location>
</feature>
<evidence type="ECO:0000313" key="3">
    <source>
        <dbReference type="EMBL" id="CBW74607.1"/>
    </source>
</evidence>
<evidence type="ECO:0000259" key="2">
    <source>
        <dbReference type="SMART" id="SM01321"/>
    </source>
</evidence>
<dbReference type="PANTHER" id="PTHR34322">
    <property type="entry name" value="TRANSPOSASE, Y1_TNP DOMAIN-CONTAINING"/>
    <property type="match status" value="1"/>
</dbReference>
<evidence type="ECO:0000313" key="4">
    <source>
        <dbReference type="Proteomes" id="UP000007437"/>
    </source>
</evidence>
<organism evidence="3 4">
    <name type="scientific">Mycetohabitans rhizoxinica (strain DSM 19002 / CIP 109453 / HKI 454)</name>
    <name type="common">Paraburkholderia rhizoxinica</name>
    <dbReference type="NCBI Taxonomy" id="882378"/>
    <lineage>
        <taxon>Bacteria</taxon>
        <taxon>Pseudomonadati</taxon>
        <taxon>Pseudomonadota</taxon>
        <taxon>Betaproteobacteria</taxon>
        <taxon>Burkholderiales</taxon>
        <taxon>Burkholderiaceae</taxon>
        <taxon>Mycetohabitans</taxon>
    </lineage>
</organism>
<dbReference type="InterPro" id="IPR036515">
    <property type="entry name" value="Transposase_17_sf"/>
</dbReference>
<protein>
    <submittedName>
        <fullName evidence="3">Hypothetical cytosolic protein</fullName>
    </submittedName>
</protein>
<dbReference type="InterPro" id="IPR002686">
    <property type="entry name" value="Transposase_17"/>
</dbReference>
<evidence type="ECO:0000256" key="1">
    <source>
        <dbReference type="SAM" id="MobiDB-lite"/>
    </source>
</evidence>
<dbReference type="PANTHER" id="PTHR34322:SF2">
    <property type="entry name" value="TRANSPOSASE IS200-LIKE DOMAIN-CONTAINING PROTEIN"/>
    <property type="match status" value="1"/>
</dbReference>
<dbReference type="HOGENOM" id="CLU_068226_1_0_4"/>
<dbReference type="GO" id="GO:0004803">
    <property type="term" value="F:transposase activity"/>
    <property type="evidence" value="ECO:0007669"/>
    <property type="project" value="InterPro"/>
</dbReference>
<accession>E5APS5</accession>